<evidence type="ECO:0000313" key="2">
    <source>
        <dbReference type="Proteomes" id="UP001153331"/>
    </source>
</evidence>
<proteinExistence type="predicted"/>
<keyword evidence="2" id="KW-1185">Reference proteome</keyword>
<accession>A0ACC2IIB8</accession>
<comment type="caution">
    <text evidence="1">The sequence shown here is derived from an EMBL/GenBank/DDBJ whole genome shotgun (WGS) entry which is preliminary data.</text>
</comment>
<gene>
    <name evidence="1" type="ORF">OPT61_g3322</name>
</gene>
<name>A0ACC2IIB8_9PLEO</name>
<evidence type="ECO:0000313" key="1">
    <source>
        <dbReference type="EMBL" id="KAJ8114907.1"/>
    </source>
</evidence>
<protein>
    <submittedName>
        <fullName evidence="1">Uncharacterized protein</fullName>
    </submittedName>
</protein>
<dbReference type="EMBL" id="JAPHNI010000168">
    <property type="protein sequence ID" value="KAJ8114907.1"/>
    <property type="molecule type" value="Genomic_DNA"/>
</dbReference>
<organism evidence="1 2">
    <name type="scientific">Boeremia exigua</name>
    <dbReference type="NCBI Taxonomy" id="749465"/>
    <lineage>
        <taxon>Eukaryota</taxon>
        <taxon>Fungi</taxon>
        <taxon>Dikarya</taxon>
        <taxon>Ascomycota</taxon>
        <taxon>Pezizomycotina</taxon>
        <taxon>Dothideomycetes</taxon>
        <taxon>Pleosporomycetidae</taxon>
        <taxon>Pleosporales</taxon>
        <taxon>Pleosporineae</taxon>
        <taxon>Didymellaceae</taxon>
        <taxon>Boeremia</taxon>
    </lineage>
</organism>
<dbReference type="Proteomes" id="UP001153331">
    <property type="component" value="Unassembled WGS sequence"/>
</dbReference>
<sequence length="1029" mass="113265">MSASQDPELGKNDLKVTNSASSAGAAPVPIEGETQHLPTYEHERALTWKFDLRMLPMLAVMYLFNALDKGNLGNAKTDGMDKDLGFHGNQYNIMLSIFYVPYVIFAPPVGMLGKKYGPHRVLPIMMFCFGSATLLAASVQNWSGMMALRWFLGMAESAFFPLVIYYLTTFYRRGELARRLAIFYAASNIANAFSGLLAFGVFQIESKLDSWRYLFIIEGSLTICFSFFAYWYLPESAYKAKFLTEAEKQLAFQRIQIDSSSIVNEKFNLKHALGIFKNPSTYGFLVIEMCLGVPLQSVSLFLPQIVGRLGYDKIKTNLYTVAPNIVGACVLLILAFASDHVRLRFPFIALGFLLTFIGFVIYATIDVESSITVAYFATFMMTWGTSAPSVLLSTWYNNNVADENQRVTLTSIGVPLANLMGVVSSNIFREQDKPKYIPALATTAAFGATGCVCALLLGAYMVFDNARRNRKQGVNLTARDVVPVRRVAARRIRDGHGRMISLEDLTHAAVGPPHPRVTRGPPPDPVDPLAMLADDTSNVTLDTVAAVRSPVTHHEAAAWSCLFFEPNPSLTSTLPTPPSKSGSSNHPPFHYCSHAVLSSTATDKHSRAQGSSPARVMAVKGMVPILVGMMLLTGCCNTLLTKYQDMQCVRNCDSPNPKYREHFEQPVLQTLQMFIGEMGCWLVIGLFSLWQRYAGTRAGYEAIPDNDGIATPASDESETRDIANPLKPAHPDDEGRIPLKGRSIFLLALPACCDIAGTTLMNVGLLLVAASIYQMTRGALILFVGLFSVLFLKRRLGLYKWFSLFVVVFGVAIVGLAGAITKDDKATPGHKSAHSDMVATDVAPPMSQALMTVIGVLLIAGAQIFTATQFVLEERIMEKYAMEPIKVVGWEGVFGFLVTTIVMIILHFSVGTGYFNAKDGLYQMTHFRGIAVSSVLIMFSIGGFNFFGLSVTRTVSATSRSTIDTCRTLFIWIISLGLGWETFKWLQVVGFAFLVWGTALYFDIANPPCKSCVERKPEPLLPEDPIEHH</sequence>
<reference evidence="1" key="1">
    <citation type="submission" date="2022-11" db="EMBL/GenBank/DDBJ databases">
        <title>Genome Sequence of Boeremia exigua.</title>
        <authorList>
            <person name="Buettner E."/>
        </authorList>
    </citation>
    <scope>NUCLEOTIDE SEQUENCE</scope>
    <source>
        <strain evidence="1">CU02</strain>
    </source>
</reference>